<dbReference type="FunFam" id="2.170.150.20:FF:000003">
    <property type="entry name" value="Peptide methionine sulfoxide reductase MsrB"/>
    <property type="match status" value="1"/>
</dbReference>
<feature type="domain" description="MsrB" evidence="11">
    <location>
        <begin position="229"/>
        <end position="351"/>
    </location>
</feature>
<comment type="similarity">
    <text evidence="2">In the N-terminal section; belongs to the MsrA Met sulfoxide reductase family.</text>
</comment>
<dbReference type="InterPro" id="IPR002579">
    <property type="entry name" value="Met_Sox_Rdtase_MsrB_dom"/>
</dbReference>
<sequence length="367" mass="41227">MRYRKRTVLVIVLALFAGGFADTGLLSHAQQMSATKENNQAVEHALFAGGCFWCMEKPFEHLDGVVSVISGYAGGTTENPTYQNYGAGGHTEVVDITYDPTRVSYGKLLDVYWRQINPTDPGGQFVDRGHEYVSIIFVYNSEQRRLAEASKAKLESSGIFKKPVVTPILDAPKFWPAEEYHQDYYKNNPIRYNFYRSRSGRDDFINSNWKGVKIDLSGEGGTAMMKPTQEELKKRLTLLQYHVTQEEGTEPPFKNEFWDNKKTGIYVDIVSGEPLFSSTDKYDSGTGWPSFSRPLVPENIIEREDRSLFSTRTEVRSKGADSHLGHVFPDGPAPTGLRYCINSAALRFVSADTLADAGYGEFAKLFK</sequence>
<dbReference type="PROSITE" id="PS51790">
    <property type="entry name" value="MSRB"/>
    <property type="match status" value="1"/>
</dbReference>
<dbReference type="InterPro" id="IPR002569">
    <property type="entry name" value="Met_Sox_Rdtase_MsrA_dom"/>
</dbReference>
<dbReference type="AlphaFoldDB" id="A0A1M7Y4F0"/>
<gene>
    <name evidence="10" type="primary">msrA</name>
    <name evidence="9" type="synonym">msrB</name>
    <name evidence="12" type="ORF">SAMN02745220_01769</name>
</gene>
<keyword evidence="4" id="KW-0511">Multifunctional enzyme</keyword>
<evidence type="ECO:0000256" key="9">
    <source>
        <dbReference type="HAMAP-Rule" id="MF_01400"/>
    </source>
</evidence>
<evidence type="ECO:0000256" key="2">
    <source>
        <dbReference type="ARBA" id="ARBA00011017"/>
    </source>
</evidence>
<dbReference type="InterPro" id="IPR028427">
    <property type="entry name" value="Met_Sox_Rdtase_MsrB"/>
</dbReference>
<evidence type="ECO:0000256" key="1">
    <source>
        <dbReference type="ARBA" id="ARBA00008076"/>
    </source>
</evidence>
<accession>A0A1M7Y4F0</accession>
<dbReference type="GO" id="GO:0030091">
    <property type="term" value="P:protein repair"/>
    <property type="evidence" value="ECO:0007669"/>
    <property type="project" value="InterPro"/>
</dbReference>
<dbReference type="EMBL" id="FRFE01000007">
    <property type="protein sequence ID" value="SHO47174.1"/>
    <property type="molecule type" value="Genomic_DNA"/>
</dbReference>
<dbReference type="EC" id="1.8.4.11" evidence="10"/>
<keyword evidence="13" id="KW-1185">Reference proteome</keyword>
<dbReference type="SUPFAM" id="SSF51316">
    <property type="entry name" value="Mss4-like"/>
    <property type="match status" value="1"/>
</dbReference>
<keyword evidence="3 9" id="KW-0560">Oxidoreductase</keyword>
<comment type="catalytic activity">
    <reaction evidence="6 10">
        <text>L-methionyl-[protein] + [thioredoxin]-disulfide + H2O = L-methionyl-(S)-S-oxide-[protein] + [thioredoxin]-dithiol</text>
        <dbReference type="Rhea" id="RHEA:14217"/>
        <dbReference type="Rhea" id="RHEA-COMP:10698"/>
        <dbReference type="Rhea" id="RHEA-COMP:10700"/>
        <dbReference type="Rhea" id="RHEA-COMP:12313"/>
        <dbReference type="Rhea" id="RHEA-COMP:12315"/>
        <dbReference type="ChEBI" id="CHEBI:15377"/>
        <dbReference type="ChEBI" id="CHEBI:16044"/>
        <dbReference type="ChEBI" id="CHEBI:29950"/>
        <dbReference type="ChEBI" id="CHEBI:44120"/>
        <dbReference type="ChEBI" id="CHEBI:50058"/>
        <dbReference type="EC" id="1.8.4.11"/>
    </reaction>
</comment>
<comment type="function">
    <text evidence="5 10">Has an important function as a repair enzyme for proteins that have been inactivated by oxidation. Catalyzes the reversible oxidation-reduction of methionine sulfoxide in proteins to methionine.</text>
</comment>
<comment type="caution">
    <text evidence="9">Lacks conserved residue(s) required for the propagation of feature annotation.</text>
</comment>
<dbReference type="GO" id="GO:0033744">
    <property type="term" value="F:L-methionine:thioredoxin-disulfide S-oxidoreductase activity"/>
    <property type="evidence" value="ECO:0007669"/>
    <property type="project" value="RHEA"/>
</dbReference>
<reference evidence="12 13" key="1">
    <citation type="submission" date="2016-12" db="EMBL/GenBank/DDBJ databases">
        <authorList>
            <person name="Song W.-J."/>
            <person name="Kurnit D.M."/>
        </authorList>
    </citation>
    <scope>NUCLEOTIDE SEQUENCE [LARGE SCALE GENOMIC DNA]</scope>
    <source>
        <strain evidence="12 13">DSM 18488</strain>
    </source>
</reference>
<evidence type="ECO:0000256" key="4">
    <source>
        <dbReference type="ARBA" id="ARBA00023268"/>
    </source>
</evidence>
<evidence type="ECO:0000256" key="8">
    <source>
        <dbReference type="ARBA" id="ARBA00048782"/>
    </source>
</evidence>
<comment type="similarity">
    <text evidence="9">Belongs to the MsrB Met sulfoxide reductase family.</text>
</comment>
<comment type="catalytic activity">
    <reaction evidence="7 9">
        <text>L-methionyl-[protein] + [thioredoxin]-disulfide + H2O = L-methionyl-(R)-S-oxide-[protein] + [thioredoxin]-dithiol</text>
        <dbReference type="Rhea" id="RHEA:24164"/>
        <dbReference type="Rhea" id="RHEA-COMP:10698"/>
        <dbReference type="Rhea" id="RHEA-COMP:10700"/>
        <dbReference type="Rhea" id="RHEA-COMP:12313"/>
        <dbReference type="Rhea" id="RHEA-COMP:12314"/>
        <dbReference type="ChEBI" id="CHEBI:15377"/>
        <dbReference type="ChEBI" id="CHEBI:16044"/>
        <dbReference type="ChEBI" id="CHEBI:29950"/>
        <dbReference type="ChEBI" id="CHEBI:45764"/>
        <dbReference type="ChEBI" id="CHEBI:50058"/>
        <dbReference type="EC" id="1.8.4.12"/>
    </reaction>
</comment>
<evidence type="ECO:0000313" key="13">
    <source>
        <dbReference type="Proteomes" id="UP000184603"/>
    </source>
</evidence>
<dbReference type="HAMAP" id="MF_01400">
    <property type="entry name" value="MsrB"/>
    <property type="match status" value="1"/>
</dbReference>
<dbReference type="OrthoDB" id="4174719at2"/>
<comment type="similarity">
    <text evidence="10">Belongs to the MsrA Met sulfoxide reductase family.</text>
</comment>
<feature type="active site" evidence="10">
    <location>
        <position position="51"/>
    </location>
</feature>
<dbReference type="InterPro" id="IPR011057">
    <property type="entry name" value="Mss4-like_sf"/>
</dbReference>
<proteinExistence type="inferred from homology"/>
<evidence type="ECO:0000256" key="6">
    <source>
        <dbReference type="ARBA" id="ARBA00047806"/>
    </source>
</evidence>
<dbReference type="GO" id="GO:0008113">
    <property type="term" value="F:peptide-methionine (S)-S-oxide reductase activity"/>
    <property type="evidence" value="ECO:0007669"/>
    <property type="project" value="UniProtKB-UniRule"/>
</dbReference>
<dbReference type="RefSeq" id="WP_084553769.1">
    <property type="nucleotide sequence ID" value="NZ_FRFE01000007.1"/>
</dbReference>
<organism evidence="12 13">
    <name type="scientific">Desulfopila aestuarii DSM 18488</name>
    <dbReference type="NCBI Taxonomy" id="1121416"/>
    <lineage>
        <taxon>Bacteria</taxon>
        <taxon>Pseudomonadati</taxon>
        <taxon>Thermodesulfobacteriota</taxon>
        <taxon>Desulfobulbia</taxon>
        <taxon>Desulfobulbales</taxon>
        <taxon>Desulfocapsaceae</taxon>
        <taxon>Desulfopila</taxon>
    </lineage>
</organism>
<dbReference type="HAMAP" id="MF_01401">
    <property type="entry name" value="MsrA"/>
    <property type="match status" value="1"/>
</dbReference>
<dbReference type="SUPFAM" id="SSF55068">
    <property type="entry name" value="Peptide methionine sulfoxide reductase"/>
    <property type="match status" value="1"/>
</dbReference>
<evidence type="ECO:0000256" key="5">
    <source>
        <dbReference type="ARBA" id="ARBA00024679"/>
    </source>
</evidence>
<dbReference type="Gene3D" id="2.170.150.20">
    <property type="entry name" value="Peptide methionine sulfoxide reductase"/>
    <property type="match status" value="1"/>
</dbReference>
<dbReference type="NCBIfam" id="TIGR00401">
    <property type="entry name" value="msrA"/>
    <property type="match status" value="1"/>
</dbReference>
<dbReference type="EC" id="1.8.4.12" evidence="9"/>
<comment type="similarity">
    <text evidence="1">In the C-terminal section; belongs to the MsrB Met sulfoxide reductase family.</text>
</comment>
<dbReference type="GO" id="GO:0006979">
    <property type="term" value="P:response to oxidative stress"/>
    <property type="evidence" value="ECO:0007669"/>
    <property type="project" value="InterPro"/>
</dbReference>
<feature type="active site" description="Nucleophile" evidence="9">
    <location>
        <position position="340"/>
    </location>
</feature>
<comment type="catalytic activity">
    <reaction evidence="8 10">
        <text>[thioredoxin]-disulfide + L-methionine + H2O = L-methionine (S)-S-oxide + [thioredoxin]-dithiol</text>
        <dbReference type="Rhea" id="RHEA:19993"/>
        <dbReference type="Rhea" id="RHEA-COMP:10698"/>
        <dbReference type="Rhea" id="RHEA-COMP:10700"/>
        <dbReference type="ChEBI" id="CHEBI:15377"/>
        <dbReference type="ChEBI" id="CHEBI:29950"/>
        <dbReference type="ChEBI" id="CHEBI:50058"/>
        <dbReference type="ChEBI" id="CHEBI:57844"/>
        <dbReference type="ChEBI" id="CHEBI:58772"/>
        <dbReference type="EC" id="1.8.4.11"/>
    </reaction>
</comment>
<dbReference type="Pfam" id="PF01625">
    <property type="entry name" value="PMSR"/>
    <property type="match status" value="1"/>
</dbReference>
<evidence type="ECO:0000259" key="11">
    <source>
        <dbReference type="PROSITE" id="PS51790"/>
    </source>
</evidence>
<dbReference type="NCBIfam" id="TIGR00357">
    <property type="entry name" value="peptide-methionine (R)-S-oxide reductase MsrB"/>
    <property type="match status" value="1"/>
</dbReference>
<dbReference type="GO" id="GO:0005737">
    <property type="term" value="C:cytoplasm"/>
    <property type="evidence" value="ECO:0007669"/>
    <property type="project" value="TreeGrafter"/>
</dbReference>
<evidence type="ECO:0000256" key="3">
    <source>
        <dbReference type="ARBA" id="ARBA00023002"/>
    </source>
</evidence>
<dbReference type="STRING" id="1121416.SAMN02745220_01769"/>
<dbReference type="GO" id="GO:0033743">
    <property type="term" value="F:peptide-methionine (R)-S-oxide reductase activity"/>
    <property type="evidence" value="ECO:0007669"/>
    <property type="project" value="UniProtKB-UniRule"/>
</dbReference>
<evidence type="ECO:0000313" key="12">
    <source>
        <dbReference type="EMBL" id="SHO47174.1"/>
    </source>
</evidence>
<dbReference type="InterPro" id="IPR036509">
    <property type="entry name" value="Met_Sox_Rdtase_MsrA_sf"/>
</dbReference>
<protein>
    <recommendedName>
        <fullName evidence="9 10">Multifunctional fusion protein</fullName>
    </recommendedName>
    <domain>
        <recommendedName>
            <fullName evidence="10">Peptide methionine sulfoxide reductase MsrA</fullName>
            <shortName evidence="10">Protein-methionine-S-oxide reductase</shortName>
            <ecNumber evidence="10">1.8.4.11</ecNumber>
        </recommendedName>
        <alternativeName>
            <fullName evidence="10">Peptide-methionine (S)-S-oxide reductase</fullName>
            <shortName evidence="10">Peptide Met(O) reductase</shortName>
        </alternativeName>
    </domain>
    <domain>
        <recommendedName>
            <fullName evidence="9">Peptide methionine sulfoxide reductase MsrB</fullName>
            <ecNumber evidence="9">1.8.4.12</ecNumber>
        </recommendedName>
        <alternativeName>
            <fullName evidence="9">Peptide-methionine (R)-S-oxide reductase</fullName>
        </alternativeName>
    </domain>
</protein>
<dbReference type="Gene3D" id="3.30.1060.10">
    <property type="entry name" value="Peptide methionine sulphoxide reductase MsrA"/>
    <property type="match status" value="1"/>
</dbReference>
<dbReference type="Proteomes" id="UP000184603">
    <property type="component" value="Unassembled WGS sequence"/>
</dbReference>
<dbReference type="PANTHER" id="PTHR10173:SF59">
    <property type="entry name" value="PEPTIDE METHIONINE SULFOXIDE REDUCTASE MSRA_MSRB"/>
    <property type="match status" value="1"/>
</dbReference>
<dbReference type="Pfam" id="PF01641">
    <property type="entry name" value="SelR"/>
    <property type="match status" value="1"/>
</dbReference>
<dbReference type="PANTHER" id="PTHR10173">
    <property type="entry name" value="METHIONINE SULFOXIDE REDUCTASE"/>
    <property type="match status" value="1"/>
</dbReference>
<evidence type="ECO:0000256" key="10">
    <source>
        <dbReference type="HAMAP-Rule" id="MF_01401"/>
    </source>
</evidence>
<name>A0A1M7Y4F0_9BACT</name>
<evidence type="ECO:0000256" key="7">
    <source>
        <dbReference type="ARBA" id="ARBA00048488"/>
    </source>
</evidence>